<reference evidence="1" key="1">
    <citation type="submission" date="2021-01" db="EMBL/GenBank/DDBJ databases">
        <authorList>
            <consortium name="Genoscope - CEA"/>
            <person name="William W."/>
        </authorList>
    </citation>
    <scope>NUCLEOTIDE SEQUENCE</scope>
</reference>
<accession>A0A8S1R910</accession>
<dbReference type="EMBL" id="CAJJDN010000147">
    <property type="protein sequence ID" value="CAD8123864.1"/>
    <property type="molecule type" value="Genomic_DNA"/>
</dbReference>
<sequence length="33" mass="3760">MITKSQLLTLVYIESQIEVSEINTLIRGVLLKI</sequence>
<dbReference type="AlphaFoldDB" id="A0A8S1R910"/>
<proteinExistence type="predicted"/>
<keyword evidence="2" id="KW-1185">Reference proteome</keyword>
<evidence type="ECO:0000313" key="1">
    <source>
        <dbReference type="EMBL" id="CAD8123864.1"/>
    </source>
</evidence>
<comment type="caution">
    <text evidence="1">The sequence shown here is derived from an EMBL/GenBank/DDBJ whole genome shotgun (WGS) entry which is preliminary data.</text>
</comment>
<protein>
    <submittedName>
        <fullName evidence="1">Uncharacterized protein</fullName>
    </submittedName>
</protein>
<name>A0A8S1R910_9CILI</name>
<gene>
    <name evidence="1" type="ORF">PSON_ATCC_30995.1.T1470140</name>
</gene>
<dbReference type="Proteomes" id="UP000692954">
    <property type="component" value="Unassembled WGS sequence"/>
</dbReference>
<organism evidence="1 2">
    <name type="scientific">Paramecium sonneborni</name>
    <dbReference type="NCBI Taxonomy" id="65129"/>
    <lineage>
        <taxon>Eukaryota</taxon>
        <taxon>Sar</taxon>
        <taxon>Alveolata</taxon>
        <taxon>Ciliophora</taxon>
        <taxon>Intramacronucleata</taxon>
        <taxon>Oligohymenophorea</taxon>
        <taxon>Peniculida</taxon>
        <taxon>Parameciidae</taxon>
        <taxon>Paramecium</taxon>
    </lineage>
</organism>
<evidence type="ECO:0000313" key="2">
    <source>
        <dbReference type="Proteomes" id="UP000692954"/>
    </source>
</evidence>